<dbReference type="EMBL" id="JAWLIP010000003">
    <property type="protein sequence ID" value="MDV6226276.1"/>
    <property type="molecule type" value="Genomic_DNA"/>
</dbReference>
<sequence>MTDQQKKQVSPMALAVELTALVDFYRNRTLMLADALERGQQEIDRLTKINGKLQDAAAKADKKGAQNGG</sequence>
<organism evidence="1 2">
    <name type="scientific">Nitratireductor aquimarinus</name>
    <dbReference type="NCBI Taxonomy" id="889300"/>
    <lineage>
        <taxon>Bacteria</taxon>
        <taxon>Pseudomonadati</taxon>
        <taxon>Pseudomonadota</taxon>
        <taxon>Alphaproteobacteria</taxon>
        <taxon>Hyphomicrobiales</taxon>
        <taxon>Phyllobacteriaceae</taxon>
        <taxon>Nitratireductor</taxon>
    </lineage>
</organism>
<dbReference type="RefSeq" id="WP_317560965.1">
    <property type="nucleotide sequence ID" value="NZ_JAWLIP010000003.1"/>
</dbReference>
<dbReference type="Proteomes" id="UP001185659">
    <property type="component" value="Unassembled WGS sequence"/>
</dbReference>
<evidence type="ECO:0000313" key="1">
    <source>
        <dbReference type="EMBL" id="MDV6226276.1"/>
    </source>
</evidence>
<gene>
    <name evidence="1" type="ORF">R2G56_08260</name>
</gene>
<protein>
    <submittedName>
        <fullName evidence="1">Uncharacterized protein</fullName>
    </submittedName>
</protein>
<accession>A0ABU4AJ46</accession>
<name>A0ABU4AJ46_9HYPH</name>
<comment type="caution">
    <text evidence="1">The sequence shown here is derived from an EMBL/GenBank/DDBJ whole genome shotgun (WGS) entry which is preliminary data.</text>
</comment>
<keyword evidence="2" id="KW-1185">Reference proteome</keyword>
<proteinExistence type="predicted"/>
<evidence type="ECO:0000313" key="2">
    <source>
        <dbReference type="Proteomes" id="UP001185659"/>
    </source>
</evidence>
<reference evidence="1 2" key="1">
    <citation type="submission" date="2023-10" db="EMBL/GenBank/DDBJ databases">
        <authorList>
            <person name="Venkata Ramana C."/>
            <person name="Sasikala C."/>
            <person name="Dhurka M."/>
        </authorList>
    </citation>
    <scope>NUCLEOTIDE SEQUENCE [LARGE SCALE GENOMIC DNA]</scope>
    <source>
        <strain evidence="1 2">KCTC 32151</strain>
    </source>
</reference>